<dbReference type="Pfam" id="PF00391">
    <property type="entry name" value="PEP-utilizers"/>
    <property type="match status" value="1"/>
</dbReference>
<comment type="caution">
    <text evidence="3">The sequence shown here is derived from an EMBL/GenBank/DDBJ whole genome shotgun (WGS) entry which is preliminary data.</text>
</comment>
<feature type="domain" description="PEP-utilising enzyme mobile" evidence="1">
    <location>
        <begin position="714"/>
        <end position="780"/>
    </location>
</feature>
<feature type="domain" description="Pyruvate phosphate dikinase AMP/ATP-binding" evidence="2">
    <location>
        <begin position="12"/>
        <end position="101"/>
    </location>
</feature>
<evidence type="ECO:0000259" key="2">
    <source>
        <dbReference type="Pfam" id="PF01326"/>
    </source>
</evidence>
<dbReference type="SUPFAM" id="SSF56059">
    <property type="entry name" value="Glutathione synthetase ATP-binding domain-like"/>
    <property type="match status" value="1"/>
</dbReference>
<dbReference type="PANTHER" id="PTHR43615:SF1">
    <property type="entry name" value="PPDK_N DOMAIN-CONTAINING PROTEIN"/>
    <property type="match status" value="1"/>
</dbReference>
<dbReference type="InterPro" id="IPR036637">
    <property type="entry name" value="Phosphohistidine_dom_sf"/>
</dbReference>
<dbReference type="InterPro" id="IPR002192">
    <property type="entry name" value="PPDK_AMP/ATP-bd"/>
</dbReference>
<dbReference type="InterPro" id="IPR013815">
    <property type="entry name" value="ATP_grasp_subdomain_1"/>
</dbReference>
<name>A0ABR9B665_9RHOO</name>
<dbReference type="NCBIfam" id="NF004508">
    <property type="entry name" value="PRK05849.1"/>
    <property type="match status" value="1"/>
</dbReference>
<dbReference type="SUPFAM" id="SSF52009">
    <property type="entry name" value="Phosphohistidine domain"/>
    <property type="match status" value="1"/>
</dbReference>
<dbReference type="Proteomes" id="UP000603602">
    <property type="component" value="Unassembled WGS sequence"/>
</dbReference>
<dbReference type="RefSeq" id="WP_187716593.1">
    <property type="nucleotide sequence ID" value="NZ_JACTAH010000001.1"/>
</dbReference>
<dbReference type="Gene3D" id="3.30.1490.20">
    <property type="entry name" value="ATP-grasp fold, A domain"/>
    <property type="match status" value="1"/>
</dbReference>
<protein>
    <submittedName>
        <fullName evidence="3">Pyruvate, phosphate dikinase</fullName>
    </submittedName>
</protein>
<reference evidence="4" key="1">
    <citation type="submission" date="2023-07" db="EMBL/GenBank/DDBJ databases">
        <title>Thauera sp. CAU 1555 isolated from sand of Yaerae Beach.</title>
        <authorList>
            <person name="Kim W."/>
        </authorList>
    </citation>
    <scope>NUCLEOTIDE SEQUENCE [LARGE SCALE GENOMIC DNA]</scope>
    <source>
        <strain evidence="4">CAU 1555</strain>
    </source>
</reference>
<evidence type="ECO:0000259" key="1">
    <source>
        <dbReference type="Pfam" id="PF00391"/>
    </source>
</evidence>
<gene>
    <name evidence="3" type="ORF">IFO67_02600</name>
</gene>
<dbReference type="InterPro" id="IPR051549">
    <property type="entry name" value="PEP_Utilizing_Enz"/>
</dbReference>
<evidence type="ECO:0000313" key="4">
    <source>
        <dbReference type="Proteomes" id="UP000603602"/>
    </source>
</evidence>
<evidence type="ECO:0000313" key="3">
    <source>
        <dbReference type="EMBL" id="MBD8501762.1"/>
    </source>
</evidence>
<organism evidence="3 4">
    <name type="scientific">Thauera sedimentorum</name>
    <dbReference type="NCBI Taxonomy" id="2767595"/>
    <lineage>
        <taxon>Bacteria</taxon>
        <taxon>Pseudomonadati</taxon>
        <taxon>Pseudomonadota</taxon>
        <taxon>Betaproteobacteria</taxon>
        <taxon>Rhodocyclales</taxon>
        <taxon>Zoogloeaceae</taxon>
        <taxon>Thauera</taxon>
    </lineage>
</organism>
<accession>A0ABR9B665</accession>
<sequence length="793" mass="87033">MNRFCFGTKAQTLERLRPLLQTARIPAAVSFSVTQWADERERCIARIREALGPVRLAVRSSALAEDGGTSSFAGAFESRLLVDGSCDDAVAAAVDSVAASMTGHPLDEVLVQPMVEGVKVSGVIMTYDISHGAPYYVLNYDDESGRTDGVTGGTGLSKALLVYRKADLAHLQSPRVVRFLALARELEALCGSSALDIEFGLDAQDQLFLFQVRRIATAGEWHPVTERRVARQLVLMGDYLNSAVRPVPGLLGARTALAIMPDWNPAEILGITPRPLAVSLYRTLITRSVWREARAVLGYRQLPPVELMHVLNNRPYIDVRASFNSFLPAGLPDEIGGRLVDAWLDRLGEFPELHDKVEFEIAQTAYDFTFERDWQSRYGDRLPAADLPPFVESARALTRRMLDRSSTGSLELACRAAEELDRAAPLPDTTGDARACLLASAMALDECRRLGTFPFAVAARHAFVAEALLRSAVRRGALDADRVGLFKRSVITVTGEMLQHYQAVCEGRMAIADFFAHYGHLRPGTYDITSLRYDEREDFFAGGALPQDPARCEFEPTEKEIAALDELMAESGLSSEGGEHLLAYARRAIAAREGIKFSFTKRLSDVLSALVRWGEIQGLSRDDLSFLRWDDIERTVWEPLTDDADRALFALVDEGRRRMRDAYAFRLSHIVREERDVYVATLHRSAANFIGGGRVVAPVAVLDAHATAGSDLFGRIVCIQNADPGFDWIFTRGILGLITQFGGANSHMAIRCAELGLPAAIGCGEQLFGRVARAGVVELDADGHVLRPAGAIQ</sequence>
<dbReference type="Gene3D" id="3.50.30.10">
    <property type="entry name" value="Phosphohistidine domain"/>
    <property type="match status" value="1"/>
</dbReference>
<dbReference type="Pfam" id="PF01326">
    <property type="entry name" value="PPDK_N"/>
    <property type="match status" value="1"/>
</dbReference>
<dbReference type="InterPro" id="IPR008279">
    <property type="entry name" value="PEP-util_enz_mobile_dom"/>
</dbReference>
<dbReference type="EMBL" id="JACYTO010000001">
    <property type="protein sequence ID" value="MBD8501762.1"/>
    <property type="molecule type" value="Genomic_DNA"/>
</dbReference>
<keyword evidence="3" id="KW-0670">Pyruvate</keyword>
<dbReference type="PANTHER" id="PTHR43615">
    <property type="entry name" value="PHOSPHOENOLPYRUVATE SYNTHASE-RELATED"/>
    <property type="match status" value="1"/>
</dbReference>
<proteinExistence type="predicted"/>
<keyword evidence="4" id="KW-1185">Reference proteome</keyword>